<evidence type="ECO:0000313" key="3">
    <source>
        <dbReference type="Proteomes" id="UP000799750"/>
    </source>
</evidence>
<dbReference type="Pfam" id="PF04818">
    <property type="entry name" value="CID"/>
    <property type="match status" value="1"/>
</dbReference>
<organism evidence="2 3">
    <name type="scientific">Lophium mytilinum</name>
    <dbReference type="NCBI Taxonomy" id="390894"/>
    <lineage>
        <taxon>Eukaryota</taxon>
        <taxon>Fungi</taxon>
        <taxon>Dikarya</taxon>
        <taxon>Ascomycota</taxon>
        <taxon>Pezizomycotina</taxon>
        <taxon>Dothideomycetes</taxon>
        <taxon>Pleosporomycetidae</taxon>
        <taxon>Mytilinidiales</taxon>
        <taxon>Mytilinidiaceae</taxon>
        <taxon>Lophium</taxon>
    </lineage>
</organism>
<proteinExistence type="predicted"/>
<dbReference type="PANTHER" id="PTHR12323:SF0">
    <property type="entry name" value="CALCIUM HOMEOSTASIS ENDOPLASMIC RETICULUM PROTEIN"/>
    <property type="match status" value="1"/>
</dbReference>
<dbReference type="InterPro" id="IPR008942">
    <property type="entry name" value="ENTH_VHS"/>
</dbReference>
<dbReference type="GO" id="GO:0048471">
    <property type="term" value="C:perinuclear region of cytoplasm"/>
    <property type="evidence" value="ECO:0007669"/>
    <property type="project" value="TreeGrafter"/>
</dbReference>
<dbReference type="GO" id="GO:0006874">
    <property type="term" value="P:intracellular calcium ion homeostasis"/>
    <property type="evidence" value="ECO:0007669"/>
    <property type="project" value="TreeGrafter"/>
</dbReference>
<name>A0A6A6QVJ6_9PEZI</name>
<gene>
    <name evidence="2" type="ORF">BU16DRAFT_525697</name>
</gene>
<feature type="domain" description="CID" evidence="1">
    <location>
        <begin position="1"/>
        <end position="165"/>
    </location>
</feature>
<reference evidence="2" key="1">
    <citation type="journal article" date="2020" name="Stud. Mycol.">
        <title>101 Dothideomycetes genomes: a test case for predicting lifestyles and emergence of pathogens.</title>
        <authorList>
            <person name="Haridas S."/>
            <person name="Albert R."/>
            <person name="Binder M."/>
            <person name="Bloem J."/>
            <person name="Labutti K."/>
            <person name="Salamov A."/>
            <person name="Andreopoulos B."/>
            <person name="Baker S."/>
            <person name="Barry K."/>
            <person name="Bills G."/>
            <person name="Bluhm B."/>
            <person name="Cannon C."/>
            <person name="Castanera R."/>
            <person name="Culley D."/>
            <person name="Daum C."/>
            <person name="Ezra D."/>
            <person name="Gonzalez J."/>
            <person name="Henrissat B."/>
            <person name="Kuo A."/>
            <person name="Liang C."/>
            <person name="Lipzen A."/>
            <person name="Lutzoni F."/>
            <person name="Magnuson J."/>
            <person name="Mondo S."/>
            <person name="Nolan M."/>
            <person name="Ohm R."/>
            <person name="Pangilinan J."/>
            <person name="Park H.-J."/>
            <person name="Ramirez L."/>
            <person name="Alfaro M."/>
            <person name="Sun H."/>
            <person name="Tritt A."/>
            <person name="Yoshinaga Y."/>
            <person name="Zwiers L.-H."/>
            <person name="Turgeon B."/>
            <person name="Goodwin S."/>
            <person name="Spatafora J."/>
            <person name="Crous P."/>
            <person name="Grigoriev I."/>
        </authorList>
    </citation>
    <scope>NUCLEOTIDE SEQUENCE</scope>
    <source>
        <strain evidence="2">CBS 269.34</strain>
    </source>
</reference>
<keyword evidence="3" id="KW-1185">Reference proteome</keyword>
<dbReference type="InterPro" id="IPR006569">
    <property type="entry name" value="CID_dom"/>
</dbReference>
<evidence type="ECO:0000259" key="1">
    <source>
        <dbReference type="PROSITE" id="PS51391"/>
    </source>
</evidence>
<dbReference type="PANTHER" id="PTHR12323">
    <property type="entry name" value="SR-RELATED CTD ASSOCIATED FACTOR 6"/>
    <property type="match status" value="1"/>
</dbReference>
<dbReference type="PROSITE" id="PS51391">
    <property type="entry name" value="CID"/>
    <property type="match status" value="1"/>
</dbReference>
<dbReference type="OrthoDB" id="21470at2759"/>
<evidence type="ECO:0000313" key="2">
    <source>
        <dbReference type="EMBL" id="KAF2496538.1"/>
    </source>
</evidence>
<accession>A0A6A6QVJ6</accession>
<protein>
    <recommendedName>
        <fullName evidence="1">CID domain-containing protein</fullName>
    </recommendedName>
</protein>
<dbReference type="EMBL" id="MU004187">
    <property type="protein sequence ID" value="KAF2496538.1"/>
    <property type="molecule type" value="Genomic_DNA"/>
</dbReference>
<dbReference type="Proteomes" id="UP000799750">
    <property type="component" value="Unassembled WGS sequence"/>
</dbReference>
<dbReference type="Gene3D" id="1.25.40.90">
    <property type="match status" value="1"/>
</dbReference>
<dbReference type="AlphaFoldDB" id="A0A6A6QVJ6"/>
<sequence>MNARPRTSRFANITAQPNLHSDPELTCNVCEQQCRAWILAVVGASALYIDAIATYLKYMSRTCLDVQALNSRCPIPRRRMHILYLINDLLHYARFNQQNWSLFTALRDGLKDPVEVIVRSCAGGVMKGHPTSQQKLSDLLSLWQAQEYYPAGLIRTLQDIIDDRPLAAPTQHGFTGVAWHDQPAGLMVPILDLNPNGPVNTAQIRPISFQLGQASEALKIAVDKLLGSENRDGKGGDLDRGVWDVDEMGQRLEGDRTSFATYYGWSEDFCKRVTSGRVWGQGGQYGGHGNGH</sequence>